<feature type="domain" description="WASH complex subunit 7 central" evidence="2">
    <location>
        <begin position="810"/>
        <end position="1154"/>
    </location>
</feature>
<feature type="region of interest" description="Disordered" evidence="1">
    <location>
        <begin position="78"/>
        <end position="121"/>
    </location>
</feature>
<feature type="domain" description="WASH complex subunit 4 N-terminal" evidence="3">
    <location>
        <begin position="406"/>
        <end position="809"/>
    </location>
</feature>
<dbReference type="Pfam" id="PF14745">
    <property type="entry name" value="WASH-4_N"/>
    <property type="match status" value="2"/>
</dbReference>
<evidence type="ECO:0000259" key="2">
    <source>
        <dbReference type="Pfam" id="PF14744"/>
    </source>
</evidence>
<sequence>MSSVADLVKKRLEDVVENNEVVLSLISSSSLPSCAPKTKSTGSSSIHSHSHTTTASIAHQRSVTKSFVNSIESAIDIDLNPPERTKPQDLLQGCHQQSHDTTTVTSNNNDQATTAVSSHNTHTSPIFQDHLDYHKATIKAITVMTAICDEVHELSTIANEKFLPQLHLFGHEFKLDSSKEINVLDEDLMMDRDDEMLTRIGGFIQVLQHVYNFTKRIQSLVKNIVGQVYGCLNPLYDWSTDGESLGSRNIVTLYDAGHGPRLFTHVENVLPLMEALAVLLQILIEIDTVIANNKELAEAWDMYKEVVLDACGEAGDTSKNAGGEQHPVSWIEIHDDKQSHAEKPEQSGDGGNITTTNDKETEEDFYEANESIHGSKLNETNTSEVSMADNENDEGNDHDGNTKSSNFAIQDLHALQRMLMQLDFTLLSSRSFLIAIEQNFDTLRQVEHIEQDALKDALPQYIKEGTELLFQNCCREMDEEDAIDDEQPIIGIYGLYCLYRRLLASDCAPDLRLHKRLLKTFSLHIIPIHGDLPFYPTEFVSRYAPMEIPRTSIPTNIDDIKASVKKRLSSQDTLFVGQVSQLYREGMKWMISAESELGLPKTDLREDDNSHQRSVAVESICRQVDTILHGIDIARRAKVKLQLYLVTHQNLMEPVPTSHVPSLEKLCYLAKGIEAELMQRKRKAVVTIHKAATKFLSSSLFHKLDSLRSYVDQKDSGLDESDEYELRCIQMSRISAGLGILESLLKGSSNISSTRFYAIKAALGVCDDNLNGEHTDEKVQDFDEITNKLRKLHTFSNLDGVIRSSCDCSFLYYHKALHIPLVHHIRIKGSRIQMIFTALSDASKRMLTSSKYLVQLYDKQLYLEDYRRYLIEKVIHPEVLMPIVQDIENILRQRILCREIPEMPVISPQDTHIDFARLNMPPLIFCGVRYHLKHAIEKYLESSFYNSSTVGLQDTRNHTEMLKLAQASYGMKVIDGHLPLRSAGQGMDLVSIVNNLEEFLSGYNYNMNQQIFVEKSPREGSRTIHTVDIKCLSSSLTYHGVAIVSSLVPTTSKYISKSISDLMEIFKNEIFYSCVAKEKRWYDEAILDGYSRYPYDRAMQLRKELDEQISDGKDGMSLLEKGKKIATMMGNALGLMRTMRSAVFHHHQRRDVFCKIVKGKLDSIELEVDECIANVMTEVKDIVQSESAEFPLFPALPPENAHEKVFNCLFIVFPCLSLSWLESSASNKEVLRRKIKTSQEYFSDDGFALGFAYLFEVVEKTQGKVYDTMNWSQSVRQWFKDDKAEILQKVEEIRKDRRKNSQILSQSDPDSDDELTRLQVIAKRLETRKQEMDLLLNCMNAARMMYSYS</sequence>
<dbReference type="PANTHER" id="PTHR31409:SF0">
    <property type="entry name" value="WASH COMPLEX SUBUNIT 4"/>
    <property type="match status" value="1"/>
</dbReference>
<dbReference type="GO" id="GO:0016197">
    <property type="term" value="P:endosomal transport"/>
    <property type="evidence" value="ECO:0007669"/>
    <property type="project" value="TreeGrafter"/>
</dbReference>
<dbReference type="Proteomes" id="UP001054902">
    <property type="component" value="Unassembled WGS sequence"/>
</dbReference>
<dbReference type="InterPro" id="IPR028283">
    <property type="entry name" value="WASH-7_C"/>
</dbReference>
<evidence type="ECO:0000313" key="5">
    <source>
        <dbReference type="EMBL" id="GFH47331.1"/>
    </source>
</evidence>
<evidence type="ECO:0000259" key="3">
    <source>
        <dbReference type="Pfam" id="PF14745"/>
    </source>
</evidence>
<feature type="compositionally biased region" description="Polar residues" evidence="1">
    <location>
        <begin position="94"/>
        <end position="121"/>
    </location>
</feature>
<dbReference type="Pfam" id="PF14746">
    <property type="entry name" value="WASH-7_C"/>
    <property type="match status" value="1"/>
</dbReference>
<dbReference type="InterPro" id="IPR028191">
    <property type="entry name" value="WASH-4_N"/>
</dbReference>
<dbReference type="EMBL" id="BLLK01000023">
    <property type="protein sequence ID" value="GFH47331.1"/>
    <property type="molecule type" value="Genomic_DNA"/>
</dbReference>
<organism evidence="5 6">
    <name type="scientific">Chaetoceros tenuissimus</name>
    <dbReference type="NCBI Taxonomy" id="426638"/>
    <lineage>
        <taxon>Eukaryota</taxon>
        <taxon>Sar</taxon>
        <taxon>Stramenopiles</taxon>
        <taxon>Ochrophyta</taxon>
        <taxon>Bacillariophyta</taxon>
        <taxon>Coscinodiscophyceae</taxon>
        <taxon>Chaetocerotophycidae</taxon>
        <taxon>Chaetocerotales</taxon>
        <taxon>Chaetocerotaceae</taxon>
        <taxon>Chaetoceros</taxon>
    </lineage>
</organism>
<dbReference type="GO" id="GO:0005768">
    <property type="term" value="C:endosome"/>
    <property type="evidence" value="ECO:0007669"/>
    <property type="project" value="TreeGrafter"/>
</dbReference>
<proteinExistence type="predicted"/>
<comment type="caution">
    <text evidence="5">The sequence shown here is derived from an EMBL/GenBank/DDBJ whole genome shotgun (WGS) entry which is preliminary data.</text>
</comment>
<reference evidence="5 6" key="1">
    <citation type="journal article" date="2021" name="Sci. Rep.">
        <title>The genome of the diatom Chaetoceros tenuissimus carries an ancient integrated fragment of an extant virus.</title>
        <authorList>
            <person name="Hongo Y."/>
            <person name="Kimura K."/>
            <person name="Takaki Y."/>
            <person name="Yoshida Y."/>
            <person name="Baba S."/>
            <person name="Kobayashi G."/>
            <person name="Nagasaki K."/>
            <person name="Hano T."/>
            <person name="Tomaru Y."/>
        </authorList>
    </citation>
    <scope>NUCLEOTIDE SEQUENCE [LARGE SCALE GENOMIC DNA]</scope>
    <source>
        <strain evidence="5 6">NIES-3715</strain>
    </source>
</reference>
<dbReference type="InterPro" id="IPR027307">
    <property type="entry name" value="WASH7"/>
</dbReference>
<evidence type="ECO:0000259" key="4">
    <source>
        <dbReference type="Pfam" id="PF14746"/>
    </source>
</evidence>
<gene>
    <name evidence="5" type="ORF">CTEN210_03806</name>
</gene>
<evidence type="ECO:0000256" key="1">
    <source>
        <dbReference type="SAM" id="MobiDB-lite"/>
    </source>
</evidence>
<protein>
    <submittedName>
        <fullName evidence="5">Uncharacterized protein</fullName>
    </submittedName>
</protein>
<feature type="compositionally biased region" description="Low complexity" evidence="1">
    <location>
        <begin position="40"/>
        <end position="59"/>
    </location>
</feature>
<feature type="domain" description="WASH complex subunit 4 N-terminal" evidence="3">
    <location>
        <begin position="122"/>
        <end position="307"/>
    </location>
</feature>
<keyword evidence="6" id="KW-1185">Reference proteome</keyword>
<evidence type="ECO:0000313" key="6">
    <source>
        <dbReference type="Proteomes" id="UP001054902"/>
    </source>
</evidence>
<feature type="region of interest" description="Disordered" evidence="1">
    <location>
        <begin position="30"/>
        <end position="59"/>
    </location>
</feature>
<name>A0AAD3CM05_9STRA</name>
<dbReference type="GO" id="GO:0071203">
    <property type="term" value="C:WASH complex"/>
    <property type="evidence" value="ECO:0007669"/>
    <property type="project" value="InterPro"/>
</dbReference>
<dbReference type="InterPro" id="IPR028282">
    <property type="entry name" value="WASH-7_central"/>
</dbReference>
<feature type="region of interest" description="Disordered" evidence="1">
    <location>
        <begin position="336"/>
        <end position="404"/>
    </location>
</feature>
<dbReference type="GO" id="GO:0007032">
    <property type="term" value="P:endosome organization"/>
    <property type="evidence" value="ECO:0007669"/>
    <property type="project" value="TreeGrafter"/>
</dbReference>
<feature type="compositionally biased region" description="Basic and acidic residues" evidence="1">
    <location>
        <begin position="336"/>
        <end position="346"/>
    </location>
</feature>
<feature type="domain" description="WASH complex subunit 7 C-terminal" evidence="4">
    <location>
        <begin position="1200"/>
        <end position="1346"/>
    </location>
</feature>
<accession>A0AAD3CM05</accession>
<dbReference type="Pfam" id="PF14744">
    <property type="entry name" value="WASH-7_mid"/>
    <property type="match status" value="1"/>
</dbReference>
<dbReference type="PANTHER" id="PTHR31409">
    <property type="entry name" value="WASH COMPLEX SUBUNIT 4"/>
    <property type="match status" value="1"/>
</dbReference>